<comment type="subcellular location">
    <subcellularLocation>
        <location evidence="6">Membrane</location>
        <topology evidence="6">Single-pass type II membrane protein</topology>
    </subcellularLocation>
</comment>
<dbReference type="InterPro" id="IPR019533">
    <property type="entry name" value="Peptidase_S26"/>
</dbReference>
<dbReference type="PRINTS" id="PR00727">
    <property type="entry name" value="LEADERPTASE"/>
</dbReference>
<dbReference type="GO" id="GO:0009003">
    <property type="term" value="F:signal peptidase activity"/>
    <property type="evidence" value="ECO:0007669"/>
    <property type="project" value="UniProtKB-EC"/>
</dbReference>
<dbReference type="InterPro" id="IPR019758">
    <property type="entry name" value="Pept_S26A_signal_pept_1_CS"/>
</dbReference>
<dbReference type="RefSeq" id="WP_277578218.1">
    <property type="nucleotide sequence ID" value="NZ_JANRMI010000003.1"/>
</dbReference>
<sequence length="267" mass="30891">MSSNKNSGPKPPPWDWRHKHFWTEGWGSLFLAVFIALFIRWGFVEAYVIPSGSMLPSLLIHDHIFVNKLTYGLRAPFSENWLVKFNEPKRGEVIVFKYPKDMSTFFIKRIVGESGDKIYYENGTLYINDKPVEKKVPANLDDFAWLRDADFTRDGNINDGKNNYVEFTEALPPGKGEEKGKDHSILLRKGDIYETFGPVTVPEDHLFVMGDNRMNSSDSRVWGFMPKQNILGRAMFVWLSCEETIPALPFLCNPTTIRWSRFFHQVN</sequence>
<dbReference type="Pfam" id="PF10502">
    <property type="entry name" value="Peptidase_S26"/>
    <property type="match status" value="1"/>
</dbReference>
<evidence type="ECO:0000256" key="1">
    <source>
        <dbReference type="ARBA" id="ARBA00000677"/>
    </source>
</evidence>
<comment type="similarity">
    <text evidence="2 6">Belongs to the peptidase S26 family.</text>
</comment>
<evidence type="ECO:0000259" key="7">
    <source>
        <dbReference type="Pfam" id="PF10502"/>
    </source>
</evidence>
<proteinExistence type="inferred from homology"/>
<keyword evidence="9" id="KW-1185">Reference proteome</keyword>
<feature type="domain" description="Peptidase S26" evidence="7">
    <location>
        <begin position="28"/>
        <end position="238"/>
    </location>
</feature>
<dbReference type="Proteomes" id="UP001152321">
    <property type="component" value="Unassembled WGS sequence"/>
</dbReference>
<name>A0ABT6DKL4_9BACT</name>
<keyword evidence="6" id="KW-1133">Transmembrane helix</keyword>
<dbReference type="SUPFAM" id="SSF51306">
    <property type="entry name" value="LexA/Signal peptidase"/>
    <property type="match status" value="1"/>
</dbReference>
<evidence type="ECO:0000313" key="9">
    <source>
        <dbReference type="Proteomes" id="UP001152321"/>
    </source>
</evidence>
<keyword evidence="6" id="KW-0645">Protease</keyword>
<dbReference type="EMBL" id="JANRMI010000003">
    <property type="protein sequence ID" value="MDG0816740.1"/>
    <property type="molecule type" value="Genomic_DNA"/>
</dbReference>
<comment type="catalytic activity">
    <reaction evidence="1 6">
        <text>Cleavage of hydrophobic, N-terminal signal or leader sequences from secreted and periplasmic proteins.</text>
        <dbReference type="EC" id="3.4.21.89"/>
    </reaction>
</comment>
<accession>A0ABT6DKL4</accession>
<feature type="transmembrane region" description="Helical" evidence="6">
    <location>
        <begin position="21"/>
        <end position="43"/>
    </location>
</feature>
<dbReference type="PROSITE" id="PS00761">
    <property type="entry name" value="SPASE_I_3"/>
    <property type="match status" value="1"/>
</dbReference>
<evidence type="ECO:0000313" key="8">
    <source>
        <dbReference type="EMBL" id="MDG0816740.1"/>
    </source>
</evidence>
<evidence type="ECO:0000256" key="6">
    <source>
        <dbReference type="RuleBase" id="RU362042"/>
    </source>
</evidence>
<dbReference type="NCBIfam" id="TIGR02227">
    <property type="entry name" value="sigpep_I_bact"/>
    <property type="match status" value="1"/>
</dbReference>
<dbReference type="PANTHER" id="PTHR43390:SF1">
    <property type="entry name" value="CHLOROPLAST PROCESSING PEPTIDASE"/>
    <property type="match status" value="1"/>
</dbReference>
<dbReference type="InterPro" id="IPR000223">
    <property type="entry name" value="Pept_S26A_signal_pept_1"/>
</dbReference>
<evidence type="ECO:0000256" key="4">
    <source>
        <dbReference type="ARBA" id="ARBA00019232"/>
    </source>
</evidence>
<gene>
    <name evidence="8" type="primary">lepB</name>
    <name evidence="8" type="ORF">NWE73_10220</name>
</gene>
<dbReference type="PANTHER" id="PTHR43390">
    <property type="entry name" value="SIGNAL PEPTIDASE I"/>
    <property type="match status" value="1"/>
</dbReference>
<organism evidence="8 9">
    <name type="scientific">Bdellovibrio svalbardensis</name>
    <dbReference type="NCBI Taxonomy" id="2972972"/>
    <lineage>
        <taxon>Bacteria</taxon>
        <taxon>Pseudomonadati</taxon>
        <taxon>Bdellovibrionota</taxon>
        <taxon>Bdellovibrionia</taxon>
        <taxon>Bdellovibrionales</taxon>
        <taxon>Pseudobdellovibrionaceae</taxon>
        <taxon>Bdellovibrio</taxon>
    </lineage>
</organism>
<evidence type="ECO:0000256" key="3">
    <source>
        <dbReference type="ARBA" id="ARBA00013208"/>
    </source>
</evidence>
<reference evidence="8" key="1">
    <citation type="submission" date="2022-08" db="EMBL/GenBank/DDBJ databases">
        <title>Novel Bdellovibrio Species Isolated from Svalbard: Designation Bdellovibrio svalbardensis.</title>
        <authorList>
            <person name="Mitchell R.J."/>
            <person name="Choi S.Y."/>
        </authorList>
    </citation>
    <scope>NUCLEOTIDE SEQUENCE</scope>
    <source>
        <strain evidence="8">PAP01</strain>
    </source>
</reference>
<dbReference type="EC" id="3.4.21.89" evidence="3 6"/>
<evidence type="ECO:0000256" key="2">
    <source>
        <dbReference type="ARBA" id="ARBA00009370"/>
    </source>
</evidence>
<dbReference type="InterPro" id="IPR036286">
    <property type="entry name" value="LexA/Signal_pep-like_sf"/>
</dbReference>
<keyword evidence="6" id="KW-0812">Transmembrane</keyword>
<keyword evidence="6" id="KW-0472">Membrane</keyword>
<protein>
    <recommendedName>
        <fullName evidence="4 6">Signal peptidase I</fullName>
        <ecNumber evidence="3 6">3.4.21.89</ecNumber>
    </recommendedName>
</protein>
<keyword evidence="5 6" id="KW-0378">Hydrolase</keyword>
<dbReference type="CDD" id="cd06530">
    <property type="entry name" value="S26_SPase_I"/>
    <property type="match status" value="1"/>
</dbReference>
<comment type="caution">
    <text evidence="8">The sequence shown here is derived from an EMBL/GenBank/DDBJ whole genome shotgun (WGS) entry which is preliminary data.</text>
</comment>
<evidence type="ECO:0000256" key="5">
    <source>
        <dbReference type="ARBA" id="ARBA00022801"/>
    </source>
</evidence>
<dbReference type="Gene3D" id="2.10.109.10">
    <property type="entry name" value="Umud Fragment, subunit A"/>
    <property type="match status" value="1"/>
</dbReference>